<dbReference type="Gene3D" id="3.90.1300.10">
    <property type="entry name" value="Amidase signature (AS) domain"/>
    <property type="match status" value="1"/>
</dbReference>
<evidence type="ECO:0000313" key="5">
    <source>
        <dbReference type="Proteomes" id="UP000782312"/>
    </source>
</evidence>
<proteinExistence type="inferred from homology"/>
<evidence type="ECO:0000256" key="1">
    <source>
        <dbReference type="ARBA" id="ARBA00009199"/>
    </source>
</evidence>
<dbReference type="NCBIfam" id="NF004815">
    <property type="entry name" value="PRK06169.1"/>
    <property type="match status" value="1"/>
</dbReference>
<dbReference type="EMBL" id="JACPUR010000014">
    <property type="protein sequence ID" value="MBI3127039.1"/>
    <property type="molecule type" value="Genomic_DNA"/>
</dbReference>
<gene>
    <name evidence="4" type="ORF">HYZ11_05500</name>
</gene>
<dbReference type="SUPFAM" id="SSF75304">
    <property type="entry name" value="Amidase signature (AS) enzymes"/>
    <property type="match status" value="1"/>
</dbReference>
<dbReference type="PANTHER" id="PTHR11895:SF7">
    <property type="entry name" value="GLUTAMYL-TRNA(GLN) AMIDOTRANSFERASE SUBUNIT A, MITOCHONDRIAL"/>
    <property type="match status" value="1"/>
</dbReference>
<dbReference type="GO" id="GO:0004040">
    <property type="term" value="F:amidase activity"/>
    <property type="evidence" value="ECO:0007669"/>
    <property type="project" value="UniProtKB-EC"/>
</dbReference>
<feature type="domain" description="Amidase" evidence="3">
    <location>
        <begin position="25"/>
        <end position="446"/>
    </location>
</feature>
<keyword evidence="4" id="KW-0378">Hydrolase</keyword>
<evidence type="ECO:0000256" key="2">
    <source>
        <dbReference type="SAM" id="MobiDB-lite"/>
    </source>
</evidence>
<organism evidence="4 5">
    <name type="scientific">Tectimicrobiota bacterium</name>
    <dbReference type="NCBI Taxonomy" id="2528274"/>
    <lineage>
        <taxon>Bacteria</taxon>
        <taxon>Pseudomonadati</taxon>
        <taxon>Nitrospinota/Tectimicrobiota group</taxon>
        <taxon>Candidatus Tectimicrobiota</taxon>
    </lineage>
</organism>
<evidence type="ECO:0000259" key="3">
    <source>
        <dbReference type="Pfam" id="PF01425"/>
    </source>
</evidence>
<evidence type="ECO:0000313" key="4">
    <source>
        <dbReference type="EMBL" id="MBI3127039.1"/>
    </source>
</evidence>
<dbReference type="InterPro" id="IPR000120">
    <property type="entry name" value="Amidase"/>
</dbReference>
<dbReference type="InterPro" id="IPR036928">
    <property type="entry name" value="AS_sf"/>
</dbReference>
<dbReference type="PANTHER" id="PTHR11895">
    <property type="entry name" value="TRANSAMIDASE"/>
    <property type="match status" value="1"/>
</dbReference>
<reference evidence="4" key="1">
    <citation type="submission" date="2020-07" db="EMBL/GenBank/DDBJ databases">
        <title>Huge and variable diversity of episymbiotic CPR bacteria and DPANN archaea in groundwater ecosystems.</title>
        <authorList>
            <person name="He C.Y."/>
            <person name="Keren R."/>
            <person name="Whittaker M."/>
            <person name="Farag I.F."/>
            <person name="Doudna J."/>
            <person name="Cate J.H.D."/>
            <person name="Banfield J.F."/>
        </authorList>
    </citation>
    <scope>NUCLEOTIDE SEQUENCE</scope>
    <source>
        <strain evidence="4">NC_groundwater_763_Ag_S-0.2um_68_21</strain>
    </source>
</reference>
<accession>A0A932I0I3</accession>
<comment type="similarity">
    <text evidence="1">Belongs to the amidase family.</text>
</comment>
<name>A0A932I0I3_UNCTE</name>
<comment type="caution">
    <text evidence="4">The sequence shown here is derived from an EMBL/GenBank/DDBJ whole genome shotgun (WGS) entry which is preliminary data.</text>
</comment>
<dbReference type="EC" id="3.5.1.4" evidence="4"/>
<dbReference type="Pfam" id="PF01425">
    <property type="entry name" value="Amidase"/>
    <property type="match status" value="1"/>
</dbReference>
<feature type="region of interest" description="Disordered" evidence="2">
    <location>
        <begin position="90"/>
        <end position="146"/>
    </location>
</feature>
<dbReference type="AlphaFoldDB" id="A0A932I0I3"/>
<feature type="compositionally biased region" description="Low complexity" evidence="2">
    <location>
        <begin position="99"/>
        <end position="110"/>
    </location>
</feature>
<dbReference type="Proteomes" id="UP000782312">
    <property type="component" value="Unassembled WGS sequence"/>
</dbReference>
<protein>
    <submittedName>
        <fullName evidence="4">Amidase</fullName>
        <ecNumber evidence="4">3.5.1.4</ecNumber>
    </submittedName>
</protein>
<sequence>MTDLYRLPVRELTALYRAGKASPVEAARAALDRIRAWDGAVNAFCLVDEEGALASARASEERWRRGEPLGPLDGVPATIKDLVLARGWPTRRGSKTADEAPAGEDAPPTARLREGGAVLLGKTTTPELGWKGVTDSPLTGVTRNPWDTRMTPGGSSGGAAAACALGMGALHLGTDAGGSIRIPAGFTGVFGFKPSFGRVPTHPPNPNHTLAHAGPMTRTVEDAALMLNALARPDARDWFALPYEARDYREGLEDGVSGLRVAFSPSLGGAEVDAEVAERVASAAWAFEELGARVEEADPGLGDAERIFWTIYFAAAATLVGGIPREKHALMDPGLIEAARMGSGIRLEDYVRASVPERAALGRKMKLFHQGWDLLLTPMLPIPAFEAGREAPGEGEPGRWVKWTPFTYPFNLTGQPACSVPCGFTSKGLPAGLQIVGPMHRDALVLRAARAFERARPFKMPEGAREG</sequence>
<dbReference type="InterPro" id="IPR023631">
    <property type="entry name" value="Amidase_dom"/>
</dbReference>